<feature type="compositionally biased region" description="Acidic residues" evidence="2">
    <location>
        <begin position="212"/>
        <end position="224"/>
    </location>
</feature>
<feature type="region of interest" description="Disordered" evidence="2">
    <location>
        <begin position="755"/>
        <end position="776"/>
    </location>
</feature>
<comment type="similarity">
    <text evidence="1">Belongs to the GPATCH1 family.</text>
</comment>
<dbReference type="Pfam" id="PF01585">
    <property type="entry name" value="G-patch"/>
    <property type="match status" value="1"/>
</dbReference>
<feature type="compositionally biased region" description="Polar residues" evidence="2">
    <location>
        <begin position="455"/>
        <end position="470"/>
    </location>
</feature>
<evidence type="ECO:0000313" key="4">
    <source>
        <dbReference type="EnsemblMetazoa" id="ACUA020552-PA"/>
    </source>
</evidence>
<dbReference type="Proteomes" id="UP000075883">
    <property type="component" value="Unassembled WGS sequence"/>
</dbReference>
<dbReference type="GO" id="GO:0005634">
    <property type="term" value="C:nucleus"/>
    <property type="evidence" value="ECO:0007669"/>
    <property type="project" value="TreeGrafter"/>
</dbReference>
<feature type="compositionally biased region" description="Basic and acidic residues" evidence="2">
    <location>
        <begin position="844"/>
        <end position="859"/>
    </location>
</feature>
<feature type="region of interest" description="Disordered" evidence="2">
    <location>
        <begin position="679"/>
        <end position="715"/>
    </location>
</feature>
<feature type="compositionally biased region" description="Basic and acidic residues" evidence="2">
    <location>
        <begin position="920"/>
        <end position="940"/>
    </location>
</feature>
<dbReference type="STRING" id="139723.A0A182MKK9"/>
<evidence type="ECO:0000256" key="1">
    <source>
        <dbReference type="ARBA" id="ARBA00008600"/>
    </source>
</evidence>
<feature type="compositionally biased region" description="Polar residues" evidence="2">
    <location>
        <begin position="679"/>
        <end position="690"/>
    </location>
</feature>
<feature type="region of interest" description="Disordered" evidence="2">
    <location>
        <begin position="201"/>
        <end position="225"/>
    </location>
</feature>
<dbReference type="InterPro" id="IPR000467">
    <property type="entry name" value="G_patch_dom"/>
</dbReference>
<name>A0A182MKK9_9DIPT</name>
<evidence type="ECO:0000256" key="2">
    <source>
        <dbReference type="SAM" id="MobiDB-lite"/>
    </source>
</evidence>
<dbReference type="Pfam" id="PF26093">
    <property type="entry name" value="HTH_TGH"/>
    <property type="match status" value="1"/>
</dbReference>
<dbReference type="PROSITE" id="PS50174">
    <property type="entry name" value="G_PATCH"/>
    <property type="match status" value="1"/>
</dbReference>
<feature type="region of interest" description="Disordered" evidence="2">
    <location>
        <begin position="427"/>
        <end position="470"/>
    </location>
</feature>
<dbReference type="InterPro" id="IPR011666">
    <property type="entry name" value="DUF1604"/>
</dbReference>
<sequence>MDEDEETLCRYGTALPAFEEDAVPSKKPITVEDQIVLDSNGKRRFHGAFTGGFSAGYWNTVGSEEGWKPTEFKSSRTEKSSVARQQNPMDFMDEEDLGEFGIAPQRVQAKEDFAHNSASVRSNKRRLELSFSKGPIPGQPVLRSLLEPAKEKTAVKILKKMGWREGQGIGERQTKGEKKRANERTSKEQYIMKMYGCEIPGRTEQTIGTDRDGDDGSDSSDSDYEITFAPDDFDPLVAAMKDNTFGLGYSGLDRGGTSKAFRLFDTLEVVDRNNKKLSIRGQAFGIGALEDDDDLDVYARDDMTRYDFSLEDKAQSKRAIEAKKSGSELNTLEGFCPASSARKSAKKVFRVDVPNGFKPRNWEERRSRFDPIDEGRAKKMQQENEYKIKGLGRHDLDPKERGAILGEKTTVTNPLLEKINRQCTSFVSREVMNEEQKPSEKTQDHEMGGNKSKQEPASLTPSGLVQQPSVLQRQYVGSTKEGFKPFIAMPEKQERYERFLAFQPTERYLTREQYLESLQPLNLSAWDRERELKEFIQAERMYRPLDGLMSERFVTASSLIANDTIPVDGEQGKVREIRIQRTRVMWKPHKDICKRFNVPEPFGGMMVDDADDAEKRRKEKGKFSVFDYLEAPVTNRRDFVTPNLIPNASQTAEGKRSDAATIAPVNQIGKTISQRMSSKEFFSNDTSSHTPPDDGSKDEARNDQSAVQLAKPPTRIVPQRAEKKRTELEVKVLEATNKKPEEKRDLFKSIFCSSDEEDEDQIQSTNPTGTPSSVPNVLTDEEKLKMVDSFVAIKPASQMNILRNNSPPRGIFKNLLEYKKPSNGGEEDSSNRDPKSQQPSAVRDVADKRNNPVDDEAIKVSDTSSDSEPDSASDSDQDEYYGPKLPSQKGKGNADQPSGSHPKCLPDGPERPAPKHLFVARKESAGKEKTNEIWIEKDTSSGDDVDDDGNDFPEPDGDGFTIVPVECGDAFVALALLDDDDDDDDNGEAYPPDLLLVGVVASFTMLPALRLRLGNMATPQPPTTHRTNQEHQAQ</sequence>
<dbReference type="PANTHER" id="PTHR13384:SF19">
    <property type="entry name" value="G PATCH DOMAIN-CONTAINING PROTEIN 1"/>
    <property type="match status" value="1"/>
</dbReference>
<organism evidence="4 5">
    <name type="scientific">Anopheles culicifacies</name>
    <dbReference type="NCBI Taxonomy" id="139723"/>
    <lineage>
        <taxon>Eukaryota</taxon>
        <taxon>Metazoa</taxon>
        <taxon>Ecdysozoa</taxon>
        <taxon>Arthropoda</taxon>
        <taxon>Hexapoda</taxon>
        <taxon>Insecta</taxon>
        <taxon>Pterygota</taxon>
        <taxon>Neoptera</taxon>
        <taxon>Endopterygota</taxon>
        <taxon>Diptera</taxon>
        <taxon>Nematocera</taxon>
        <taxon>Culicoidea</taxon>
        <taxon>Culicidae</taxon>
        <taxon>Anophelinae</taxon>
        <taxon>Anopheles</taxon>
        <taxon>culicifacies species complex</taxon>
    </lineage>
</organism>
<dbReference type="Pfam" id="PF07713">
    <property type="entry name" value="DUF1604"/>
    <property type="match status" value="1"/>
</dbReference>
<reference evidence="4" key="2">
    <citation type="submission" date="2020-05" db="UniProtKB">
        <authorList>
            <consortium name="EnsemblMetazoa"/>
        </authorList>
    </citation>
    <scope>IDENTIFICATION</scope>
    <source>
        <strain evidence="4">A-37</strain>
    </source>
</reference>
<dbReference type="GO" id="GO:0003723">
    <property type="term" value="F:RNA binding"/>
    <property type="evidence" value="ECO:0007669"/>
    <property type="project" value="TreeGrafter"/>
</dbReference>
<keyword evidence="5" id="KW-1185">Reference proteome</keyword>
<feature type="compositionally biased region" description="Acidic residues" evidence="2">
    <location>
        <begin position="941"/>
        <end position="957"/>
    </location>
</feature>
<feature type="region of interest" description="Disordered" evidence="2">
    <location>
        <begin position="801"/>
        <end position="960"/>
    </location>
</feature>
<feature type="compositionally biased region" description="Polar residues" evidence="2">
    <location>
        <begin position="762"/>
        <end position="776"/>
    </location>
</feature>
<feature type="region of interest" description="Disordered" evidence="2">
    <location>
        <begin position="1015"/>
        <end position="1034"/>
    </location>
</feature>
<feature type="compositionally biased region" description="Basic and acidic residues" evidence="2">
    <location>
        <begin position="691"/>
        <end position="702"/>
    </location>
</feature>
<dbReference type="VEuPathDB" id="VectorBase:ACUA020552"/>
<dbReference type="PANTHER" id="PTHR13384">
    <property type="entry name" value="G PATCH DOMAIN-CONTAINING PROTEIN 1"/>
    <property type="match status" value="1"/>
</dbReference>
<evidence type="ECO:0000313" key="5">
    <source>
        <dbReference type="Proteomes" id="UP000075883"/>
    </source>
</evidence>
<dbReference type="AlphaFoldDB" id="A0A182MKK9"/>
<proteinExistence type="inferred from homology"/>
<accession>A0A182MKK9</accession>
<feature type="compositionally biased region" description="Acidic residues" evidence="2">
    <location>
        <begin position="865"/>
        <end position="879"/>
    </location>
</feature>
<dbReference type="EMBL" id="AXCM01001557">
    <property type="status" value="NOT_ANNOTATED_CDS"/>
    <property type="molecule type" value="Genomic_DNA"/>
</dbReference>
<dbReference type="EnsemblMetazoa" id="ACUA020552-RA">
    <property type="protein sequence ID" value="ACUA020552-PA"/>
    <property type="gene ID" value="ACUA020552"/>
</dbReference>
<evidence type="ECO:0000259" key="3">
    <source>
        <dbReference type="PROSITE" id="PS50174"/>
    </source>
</evidence>
<feature type="domain" description="G-patch" evidence="3">
    <location>
        <begin position="150"/>
        <end position="176"/>
    </location>
</feature>
<reference evidence="5" key="1">
    <citation type="submission" date="2013-09" db="EMBL/GenBank/DDBJ databases">
        <title>The Genome Sequence of Anopheles culicifacies species A.</title>
        <authorList>
            <consortium name="The Broad Institute Genomics Platform"/>
            <person name="Neafsey D.E."/>
            <person name="Besansky N."/>
            <person name="Howell P."/>
            <person name="Walton C."/>
            <person name="Young S.K."/>
            <person name="Zeng Q."/>
            <person name="Gargeya S."/>
            <person name="Fitzgerald M."/>
            <person name="Haas B."/>
            <person name="Abouelleil A."/>
            <person name="Allen A.W."/>
            <person name="Alvarado L."/>
            <person name="Arachchi H.M."/>
            <person name="Berlin A.M."/>
            <person name="Chapman S.B."/>
            <person name="Gainer-Dewar J."/>
            <person name="Goldberg J."/>
            <person name="Griggs A."/>
            <person name="Gujja S."/>
            <person name="Hansen M."/>
            <person name="Howarth C."/>
            <person name="Imamovic A."/>
            <person name="Ireland A."/>
            <person name="Larimer J."/>
            <person name="McCowan C."/>
            <person name="Murphy C."/>
            <person name="Pearson M."/>
            <person name="Poon T.W."/>
            <person name="Priest M."/>
            <person name="Roberts A."/>
            <person name="Saif S."/>
            <person name="Shea T."/>
            <person name="Sisk P."/>
            <person name="Sykes S."/>
            <person name="Wortman J."/>
            <person name="Nusbaum C."/>
            <person name="Birren B."/>
        </authorList>
    </citation>
    <scope>NUCLEOTIDE SEQUENCE [LARGE SCALE GENOMIC DNA]</scope>
    <source>
        <strain evidence="5">A-37</strain>
    </source>
</reference>
<protein>
    <recommendedName>
        <fullName evidence="3">G-patch domain-containing protein</fullName>
    </recommendedName>
</protein>
<dbReference type="GO" id="GO:0006397">
    <property type="term" value="P:mRNA processing"/>
    <property type="evidence" value="ECO:0007669"/>
    <property type="project" value="InterPro"/>
</dbReference>
<feature type="compositionally biased region" description="Basic and acidic residues" evidence="2">
    <location>
        <begin position="431"/>
        <end position="454"/>
    </location>
</feature>